<dbReference type="AlphaFoldDB" id="A0A2G2WJ62"/>
<comment type="caution">
    <text evidence="1">The sequence shown here is derived from an EMBL/GenBank/DDBJ whole genome shotgun (WGS) entry which is preliminary data.</text>
</comment>
<dbReference type="PANTHER" id="PTHR33592">
    <property type="entry name" value="TRANSMEMBRANE PROTEIN"/>
    <property type="match status" value="1"/>
</dbReference>
<organism evidence="1 2">
    <name type="scientific">Capsicum baccatum</name>
    <name type="common">Peruvian pepper</name>
    <dbReference type="NCBI Taxonomy" id="33114"/>
    <lineage>
        <taxon>Eukaryota</taxon>
        <taxon>Viridiplantae</taxon>
        <taxon>Streptophyta</taxon>
        <taxon>Embryophyta</taxon>
        <taxon>Tracheophyta</taxon>
        <taxon>Spermatophyta</taxon>
        <taxon>Magnoliopsida</taxon>
        <taxon>eudicotyledons</taxon>
        <taxon>Gunneridae</taxon>
        <taxon>Pentapetalae</taxon>
        <taxon>asterids</taxon>
        <taxon>lamiids</taxon>
        <taxon>Solanales</taxon>
        <taxon>Solanaceae</taxon>
        <taxon>Solanoideae</taxon>
        <taxon>Capsiceae</taxon>
        <taxon>Capsicum</taxon>
    </lineage>
</organism>
<proteinExistence type="predicted"/>
<accession>A0A2G2WJ62</accession>
<reference evidence="1 2" key="1">
    <citation type="journal article" date="2017" name="Genome Biol.">
        <title>New reference genome sequences of hot pepper reveal the massive evolution of plant disease-resistance genes by retroduplication.</title>
        <authorList>
            <person name="Kim S."/>
            <person name="Park J."/>
            <person name="Yeom S.I."/>
            <person name="Kim Y.M."/>
            <person name="Seo E."/>
            <person name="Kim K.T."/>
            <person name="Kim M.S."/>
            <person name="Lee J.M."/>
            <person name="Cheong K."/>
            <person name="Shin H.S."/>
            <person name="Kim S.B."/>
            <person name="Han K."/>
            <person name="Lee J."/>
            <person name="Park M."/>
            <person name="Lee H.A."/>
            <person name="Lee H.Y."/>
            <person name="Lee Y."/>
            <person name="Oh S."/>
            <person name="Lee J.H."/>
            <person name="Choi E."/>
            <person name="Choi E."/>
            <person name="Lee S.E."/>
            <person name="Jeon J."/>
            <person name="Kim H."/>
            <person name="Choi G."/>
            <person name="Song H."/>
            <person name="Lee J."/>
            <person name="Lee S.C."/>
            <person name="Kwon J.K."/>
            <person name="Lee H.Y."/>
            <person name="Koo N."/>
            <person name="Hong Y."/>
            <person name="Kim R.W."/>
            <person name="Kang W.H."/>
            <person name="Huh J.H."/>
            <person name="Kang B.C."/>
            <person name="Yang T.J."/>
            <person name="Lee Y.H."/>
            <person name="Bennetzen J.L."/>
            <person name="Choi D."/>
        </authorList>
    </citation>
    <scope>NUCLEOTIDE SEQUENCE [LARGE SCALE GENOMIC DNA]</scope>
    <source>
        <strain evidence="2">cv. PBC81</strain>
    </source>
</reference>
<evidence type="ECO:0000313" key="2">
    <source>
        <dbReference type="Proteomes" id="UP000224567"/>
    </source>
</evidence>
<gene>
    <name evidence="1" type="ORF">CQW23_14441</name>
</gene>
<protein>
    <submittedName>
        <fullName evidence="1">Uncharacterized protein</fullName>
    </submittedName>
</protein>
<evidence type="ECO:0000313" key="1">
    <source>
        <dbReference type="EMBL" id="PHT45283.1"/>
    </source>
</evidence>
<sequence>MLKPVNGRIHDHLPSELLACTSGSKGTRLLYEKELMNLQSLQRGPVPPSGPSGCTNIPGNVGSGSGCPFSEMHFAGHMLGASNSAYPGSLMARFGVAVNNPNQAHQ</sequence>
<dbReference type="PANTHER" id="PTHR33592:SF5">
    <property type="entry name" value="TRANSMEMBRANE PROTEIN"/>
    <property type="match status" value="1"/>
</dbReference>
<dbReference type="EMBL" id="MLFT02000006">
    <property type="protein sequence ID" value="PHT45283.1"/>
    <property type="molecule type" value="Genomic_DNA"/>
</dbReference>
<reference evidence="2" key="2">
    <citation type="journal article" date="2017" name="J. Anim. Genet.">
        <title>Multiple reference genome sequences of hot pepper reveal the massive evolution of plant disease resistance genes by retroduplication.</title>
        <authorList>
            <person name="Kim S."/>
            <person name="Park J."/>
            <person name="Yeom S.-I."/>
            <person name="Kim Y.-M."/>
            <person name="Seo E."/>
            <person name="Kim K.-T."/>
            <person name="Kim M.-S."/>
            <person name="Lee J.M."/>
            <person name="Cheong K."/>
            <person name="Shin H.-S."/>
            <person name="Kim S.-B."/>
            <person name="Han K."/>
            <person name="Lee J."/>
            <person name="Park M."/>
            <person name="Lee H.-A."/>
            <person name="Lee H.-Y."/>
            <person name="Lee Y."/>
            <person name="Oh S."/>
            <person name="Lee J.H."/>
            <person name="Choi E."/>
            <person name="Choi E."/>
            <person name="Lee S.E."/>
            <person name="Jeon J."/>
            <person name="Kim H."/>
            <person name="Choi G."/>
            <person name="Song H."/>
            <person name="Lee J."/>
            <person name="Lee S.-C."/>
            <person name="Kwon J.-K."/>
            <person name="Lee H.-Y."/>
            <person name="Koo N."/>
            <person name="Hong Y."/>
            <person name="Kim R.W."/>
            <person name="Kang W.-H."/>
            <person name="Huh J.H."/>
            <person name="Kang B.-C."/>
            <person name="Yang T.-J."/>
            <person name="Lee Y.-H."/>
            <person name="Bennetzen J.L."/>
            <person name="Choi D."/>
        </authorList>
    </citation>
    <scope>NUCLEOTIDE SEQUENCE [LARGE SCALE GENOMIC DNA]</scope>
    <source>
        <strain evidence="2">cv. PBC81</strain>
    </source>
</reference>
<name>A0A2G2WJ62_CAPBA</name>
<dbReference type="Proteomes" id="UP000224567">
    <property type="component" value="Unassembled WGS sequence"/>
</dbReference>
<dbReference type="OrthoDB" id="976687at2759"/>
<keyword evidence="2" id="KW-1185">Reference proteome</keyword>